<keyword evidence="2" id="KW-0325">Glycoprotein</keyword>
<name>C7RAQ2_KANKD</name>
<dbReference type="Gene3D" id="3.40.50.300">
    <property type="entry name" value="P-loop containing nucleotide triphosphate hydrolases"/>
    <property type="match status" value="1"/>
</dbReference>
<dbReference type="PANTHER" id="PTHR10605:SF56">
    <property type="entry name" value="BIFUNCTIONAL HEPARAN SULFATE N-DEACETYLASE_N-SULFOTRANSFERASE"/>
    <property type="match status" value="1"/>
</dbReference>
<dbReference type="KEGG" id="kko:Kkor_0924"/>
<accession>C7RAQ2</accession>
<evidence type="ECO:0000259" key="3">
    <source>
        <dbReference type="Pfam" id="PF00685"/>
    </source>
</evidence>
<dbReference type="InterPro" id="IPR037359">
    <property type="entry name" value="NST/OST"/>
</dbReference>
<keyword evidence="1 4" id="KW-0808">Transferase</keyword>
<protein>
    <submittedName>
        <fullName evidence="4">Sulfotransferase</fullName>
    </submittedName>
</protein>
<dbReference type="eggNOG" id="COG0457">
    <property type="taxonomic scope" value="Bacteria"/>
</dbReference>
<dbReference type="InterPro" id="IPR027417">
    <property type="entry name" value="P-loop_NTPase"/>
</dbReference>
<evidence type="ECO:0000256" key="1">
    <source>
        <dbReference type="ARBA" id="ARBA00022679"/>
    </source>
</evidence>
<gene>
    <name evidence="4" type="ordered locus">Kkor_0924</name>
</gene>
<dbReference type="InterPro" id="IPR000863">
    <property type="entry name" value="Sulfotransferase_dom"/>
</dbReference>
<evidence type="ECO:0000313" key="5">
    <source>
        <dbReference type="Proteomes" id="UP000001231"/>
    </source>
</evidence>
<dbReference type="PANTHER" id="PTHR10605">
    <property type="entry name" value="HEPARAN SULFATE SULFOTRANSFERASE"/>
    <property type="match status" value="1"/>
</dbReference>
<dbReference type="RefSeq" id="WP_012800858.1">
    <property type="nucleotide sequence ID" value="NC_013166.1"/>
</dbReference>
<keyword evidence="5" id="KW-1185">Reference proteome</keyword>
<organism evidence="4 5">
    <name type="scientific">Kangiella koreensis (strain DSM 16069 / JCM 12317 / KCTC 12182 / SW-125)</name>
    <dbReference type="NCBI Taxonomy" id="523791"/>
    <lineage>
        <taxon>Bacteria</taxon>
        <taxon>Pseudomonadati</taxon>
        <taxon>Pseudomonadota</taxon>
        <taxon>Gammaproteobacteria</taxon>
        <taxon>Kangiellales</taxon>
        <taxon>Kangiellaceae</taxon>
        <taxon>Kangiella</taxon>
    </lineage>
</organism>
<dbReference type="GO" id="GO:0008146">
    <property type="term" value="F:sulfotransferase activity"/>
    <property type="evidence" value="ECO:0007669"/>
    <property type="project" value="InterPro"/>
</dbReference>
<dbReference type="AlphaFoldDB" id="C7RAQ2"/>
<reference evidence="4 5" key="1">
    <citation type="journal article" date="2009" name="Stand. Genomic Sci.">
        <title>Complete genome sequence of Kangiella koreensis type strain (SW-125).</title>
        <authorList>
            <person name="Han C."/>
            <person name="Sikorski J."/>
            <person name="Lapidus A."/>
            <person name="Nolan M."/>
            <person name="Glavina Del Rio T."/>
            <person name="Tice H."/>
            <person name="Cheng J.F."/>
            <person name="Lucas S."/>
            <person name="Chen F."/>
            <person name="Copeland A."/>
            <person name="Ivanova N."/>
            <person name="Mavromatis K."/>
            <person name="Ovchinnikova G."/>
            <person name="Pati A."/>
            <person name="Bruce D."/>
            <person name="Goodwin L."/>
            <person name="Pitluck S."/>
            <person name="Chen A."/>
            <person name="Palaniappan K."/>
            <person name="Land M."/>
            <person name="Hauser L."/>
            <person name="Chang Y.J."/>
            <person name="Jeffries C.D."/>
            <person name="Chain P."/>
            <person name="Saunders E."/>
            <person name="Brettin T."/>
            <person name="Goker M."/>
            <person name="Tindall B.J."/>
            <person name="Bristow J."/>
            <person name="Eisen J.A."/>
            <person name="Markowitz V."/>
            <person name="Hugenholtz P."/>
            <person name="Kyrpides N.C."/>
            <person name="Klenk H.P."/>
            <person name="Detter J.C."/>
        </authorList>
    </citation>
    <scope>NUCLEOTIDE SEQUENCE [LARGE SCALE GENOMIC DNA]</scope>
    <source>
        <strain evidence="5">DSM 16069 / KCTC 12182 / SW-125</strain>
    </source>
</reference>
<dbReference type="EMBL" id="CP001707">
    <property type="protein sequence ID" value="ACV26344.1"/>
    <property type="molecule type" value="Genomic_DNA"/>
</dbReference>
<feature type="domain" description="Sulfotransferase" evidence="3">
    <location>
        <begin position="7"/>
        <end position="166"/>
    </location>
</feature>
<evidence type="ECO:0000256" key="2">
    <source>
        <dbReference type="ARBA" id="ARBA00023180"/>
    </source>
</evidence>
<dbReference type="SUPFAM" id="SSF52540">
    <property type="entry name" value="P-loop containing nucleoside triphosphate hydrolases"/>
    <property type="match status" value="1"/>
</dbReference>
<dbReference type="STRING" id="523791.Kkor_0924"/>
<evidence type="ECO:0000313" key="4">
    <source>
        <dbReference type="EMBL" id="ACV26344.1"/>
    </source>
</evidence>
<dbReference type="Pfam" id="PF00685">
    <property type="entry name" value="Sulfotransfer_1"/>
    <property type="match status" value="1"/>
</dbReference>
<sequence length="278" mass="32005">MSKKLNFIVVGGAKCGTTSLHAMLSQATGISLPLAKDFHFFDDDENYSLGWQWYWDKFDHAELNNSKLLLGEVAANYVYSTKALERIKASSSDVKVIYIIRHPLERAISELHHQARSSQSEVEMFLEQLKNGNGHDSVLFEKIIRRSMHSKWVDSLYTVFDKENVLVLPMNTLNNVEQLNVSLSIFLNHEVSLVKPENKNTRSVSRVRWFDTIIKGDSKIKRCLRPFIPGGEIKRKVRKLLVKLNSQPVKTNDLEAENLIHPYLKTEIEFYETIKKNA</sequence>
<proteinExistence type="predicted"/>
<dbReference type="OrthoDB" id="9075305at2"/>
<dbReference type="Proteomes" id="UP000001231">
    <property type="component" value="Chromosome"/>
</dbReference>
<dbReference type="InParanoid" id="C7RAQ2"/>
<dbReference type="HOGENOM" id="CLU_017703_1_1_6"/>